<dbReference type="AlphaFoldDB" id="A0A8H7F178"/>
<dbReference type="Gene3D" id="1.10.1280.10">
    <property type="entry name" value="Di-copper center containing domain from catechol oxidase"/>
    <property type="match status" value="1"/>
</dbReference>
<comment type="catalytic activity">
    <reaction evidence="9">
        <text>2 L-dopa + O2 = 2 L-dopaquinone + 2 H2O</text>
        <dbReference type="Rhea" id="RHEA:34287"/>
        <dbReference type="ChEBI" id="CHEBI:15377"/>
        <dbReference type="ChEBI" id="CHEBI:15379"/>
        <dbReference type="ChEBI" id="CHEBI:57504"/>
        <dbReference type="ChEBI" id="CHEBI:57924"/>
        <dbReference type="EC" id="1.14.18.1"/>
    </reaction>
</comment>
<gene>
    <name evidence="13" type="ORF">Agabi119p4_6125</name>
</gene>
<feature type="domain" description="Tyrosinase copper-binding" evidence="11">
    <location>
        <begin position="162"/>
        <end position="418"/>
    </location>
</feature>
<dbReference type="GO" id="GO:0004503">
    <property type="term" value="F:tyrosinase activity"/>
    <property type="evidence" value="ECO:0007669"/>
    <property type="project" value="UniProtKB-EC"/>
</dbReference>
<comment type="caution">
    <text evidence="13">The sequence shown here is derived from an EMBL/GenBank/DDBJ whole genome shotgun (WGS) entry which is preliminary data.</text>
</comment>
<evidence type="ECO:0000256" key="3">
    <source>
        <dbReference type="ARBA" id="ARBA00011906"/>
    </source>
</evidence>
<protein>
    <recommendedName>
        <fullName evidence="3">tyrosinase</fullName>
        <ecNumber evidence="3">1.14.18.1</ecNumber>
    </recommendedName>
</protein>
<dbReference type="EMBL" id="JABXXO010000008">
    <property type="protein sequence ID" value="KAF7771814.1"/>
    <property type="molecule type" value="Genomic_DNA"/>
</dbReference>
<evidence type="ECO:0000313" key="13">
    <source>
        <dbReference type="EMBL" id="KAF7771814.1"/>
    </source>
</evidence>
<evidence type="ECO:0000256" key="4">
    <source>
        <dbReference type="ARBA" id="ARBA00022723"/>
    </source>
</evidence>
<evidence type="ECO:0000256" key="7">
    <source>
        <dbReference type="ARBA" id="ARBA00023033"/>
    </source>
</evidence>
<keyword evidence="6" id="KW-0186">Copper</keyword>
<dbReference type="EC" id="1.14.18.1" evidence="3"/>
<sequence>MPVWPTDLHHLRRAVFECENRGHYDIGYIGVGATMEVSLDAALKKRPREVSEAQKVLCRNEAHYNHPSIVRVIFEQDQSVDPVSRALYPFLYLSGTAVCPTYSGFASFFLMSDPISLIPIVGIPGEVKNRLDILDFVKDEKFFTLYVRALKILQDRDQSDFSSFFQLGAIHGVPHTEWAKARQQPNPFPGGYCTHGNVLFPTWHRAYESAWEQILWEAAGTVAEKFTTPNKEEWLQAAKDLRQPYWDWGYWPNDPDFLSLPDEVVRLEEVEITDFDGTRIKVENPIRRYKFHPIDPSFEGDFAQWPTSVRYPNAQKQENTEGMIAGMKAAAPGLRERTFNTLTKNYTWEHFSNHGAIYGTNANSLEMVHNTMHLLMGRDPTLDPLITGHMGSVPHGAYEPVFWMHHCNCDRLFALWQAMNYDVYVSEGMSYEATINYLPGQVLSEDSPLEPFYTKNQDPWQSDDLENWEVLGFSYPDFDAVKGKSKEERRKYISDLVRRRYGFVTTQTENPALRLLSSFQSAQSGHETQYALYDWVIHAKFRYYEINESFSIIFYFDEGEGCTLNSIIGTVDAFRGTTSETCSNCARNQELIAEGFVHLNYYIGNDIGKHADRKADAVPIYEPAKVTEYLKTRKISCKVLSTGAKLPSLTVEIRGSPYYLPAGETRPQVDKEKPTVVLNDIIQVIT</sequence>
<dbReference type="Pfam" id="PF00264">
    <property type="entry name" value="Tyrosinase"/>
    <property type="match status" value="1"/>
</dbReference>
<keyword evidence="4" id="KW-0479">Metal-binding</keyword>
<organism evidence="13 14">
    <name type="scientific">Agaricus bisporus var. burnettii</name>
    <dbReference type="NCBI Taxonomy" id="192524"/>
    <lineage>
        <taxon>Eukaryota</taxon>
        <taxon>Fungi</taxon>
        <taxon>Dikarya</taxon>
        <taxon>Basidiomycota</taxon>
        <taxon>Agaricomycotina</taxon>
        <taxon>Agaricomycetes</taxon>
        <taxon>Agaricomycetidae</taxon>
        <taxon>Agaricales</taxon>
        <taxon>Agaricineae</taxon>
        <taxon>Agaricaceae</taxon>
        <taxon>Agaricus</taxon>
    </lineage>
</organism>
<dbReference type="InterPro" id="IPR002227">
    <property type="entry name" value="Tyrosinase_Cu-bd"/>
</dbReference>
<evidence type="ECO:0000256" key="8">
    <source>
        <dbReference type="ARBA" id="ARBA00023101"/>
    </source>
</evidence>
<keyword evidence="7" id="KW-0503">Monooxygenase</keyword>
<evidence type="ECO:0000256" key="1">
    <source>
        <dbReference type="ARBA" id="ARBA00001973"/>
    </source>
</evidence>
<evidence type="ECO:0000256" key="2">
    <source>
        <dbReference type="ARBA" id="ARBA00009928"/>
    </source>
</evidence>
<proteinExistence type="inferred from homology"/>
<evidence type="ECO:0000259" key="12">
    <source>
        <dbReference type="Pfam" id="PF18132"/>
    </source>
</evidence>
<evidence type="ECO:0000313" key="14">
    <source>
        <dbReference type="Proteomes" id="UP000629468"/>
    </source>
</evidence>
<comment type="similarity">
    <text evidence="2">Belongs to the tyrosinase family.</text>
</comment>
<evidence type="ECO:0000256" key="6">
    <source>
        <dbReference type="ARBA" id="ARBA00023008"/>
    </source>
</evidence>
<dbReference type="Gene3D" id="2.60.310.20">
    <property type="match status" value="1"/>
</dbReference>
<keyword evidence="8" id="KW-0470">Melanin biosynthesis</keyword>
<comment type="cofactor">
    <cofactor evidence="1">
        <name>Cu(2+)</name>
        <dbReference type="ChEBI" id="CHEBI:29036"/>
    </cofactor>
</comment>
<feature type="domain" description="Tyrosinase C-terminal" evidence="12">
    <location>
        <begin position="534"/>
        <end position="646"/>
    </location>
</feature>
<comment type="catalytic activity">
    <reaction evidence="10">
        <text>L-tyrosine + O2 = L-dopaquinone + H2O</text>
        <dbReference type="Rhea" id="RHEA:18117"/>
        <dbReference type="ChEBI" id="CHEBI:15377"/>
        <dbReference type="ChEBI" id="CHEBI:15379"/>
        <dbReference type="ChEBI" id="CHEBI:57924"/>
        <dbReference type="ChEBI" id="CHEBI:58315"/>
        <dbReference type="EC" id="1.14.18.1"/>
    </reaction>
</comment>
<name>A0A8H7F178_AGABI</name>
<dbReference type="SUPFAM" id="SSF48056">
    <property type="entry name" value="Di-copper centre-containing domain"/>
    <property type="match status" value="1"/>
</dbReference>
<evidence type="ECO:0000256" key="5">
    <source>
        <dbReference type="ARBA" id="ARBA00023002"/>
    </source>
</evidence>
<keyword evidence="5" id="KW-0560">Oxidoreductase</keyword>
<dbReference type="GO" id="GO:0046872">
    <property type="term" value="F:metal ion binding"/>
    <property type="evidence" value="ECO:0007669"/>
    <property type="project" value="UniProtKB-KW"/>
</dbReference>
<evidence type="ECO:0000256" key="9">
    <source>
        <dbReference type="ARBA" id="ARBA00048233"/>
    </source>
</evidence>
<dbReference type="InterPro" id="IPR050316">
    <property type="entry name" value="Tyrosinase/Hemocyanin"/>
</dbReference>
<dbReference type="PRINTS" id="PR00092">
    <property type="entry name" value="TYROSINASE"/>
</dbReference>
<reference evidence="13 14" key="1">
    <citation type="journal article" name="Sci. Rep.">
        <title>Telomere-to-telomere assembled and centromere annotated genomes of the two main subspecies of the button mushroom Agaricus bisporus reveal especially polymorphic chromosome ends.</title>
        <authorList>
            <person name="Sonnenberg A.S.M."/>
            <person name="Sedaghat-Telgerd N."/>
            <person name="Lavrijssen B."/>
            <person name="Ohm R.A."/>
            <person name="Hendrickx P.M."/>
            <person name="Scholtmeijer K."/>
            <person name="Baars J.J.P."/>
            <person name="van Peer A."/>
        </authorList>
    </citation>
    <scope>NUCLEOTIDE SEQUENCE [LARGE SCALE GENOMIC DNA]</scope>
    <source>
        <strain evidence="13 14">H119_p4</strain>
    </source>
</reference>
<accession>A0A8H7F178</accession>
<dbReference type="GO" id="GO:0042438">
    <property type="term" value="P:melanin biosynthetic process"/>
    <property type="evidence" value="ECO:0007669"/>
    <property type="project" value="UniProtKB-KW"/>
</dbReference>
<dbReference type="PANTHER" id="PTHR11474">
    <property type="entry name" value="TYROSINASE FAMILY MEMBER"/>
    <property type="match status" value="1"/>
</dbReference>
<dbReference type="PANTHER" id="PTHR11474:SF76">
    <property type="entry name" value="SHKT DOMAIN-CONTAINING PROTEIN"/>
    <property type="match status" value="1"/>
</dbReference>
<dbReference type="InterPro" id="IPR008922">
    <property type="entry name" value="Di-copper_centre_dom_sf"/>
</dbReference>
<dbReference type="InterPro" id="IPR041640">
    <property type="entry name" value="Tyrosinase_C"/>
</dbReference>
<evidence type="ECO:0000259" key="11">
    <source>
        <dbReference type="Pfam" id="PF00264"/>
    </source>
</evidence>
<dbReference type="Pfam" id="PF18132">
    <property type="entry name" value="Tyrosinase_C"/>
    <property type="match status" value="1"/>
</dbReference>
<dbReference type="Proteomes" id="UP000629468">
    <property type="component" value="Unassembled WGS sequence"/>
</dbReference>
<evidence type="ECO:0000256" key="10">
    <source>
        <dbReference type="ARBA" id="ARBA00048881"/>
    </source>
</evidence>